<feature type="chain" id="PRO_5008355600" evidence="4">
    <location>
        <begin position="25"/>
        <end position="318"/>
    </location>
</feature>
<evidence type="ECO:0000256" key="1">
    <source>
        <dbReference type="ARBA" id="ARBA00010333"/>
    </source>
</evidence>
<dbReference type="CDD" id="cd13688">
    <property type="entry name" value="PBP2_GltI_DEBP"/>
    <property type="match status" value="1"/>
</dbReference>
<proteinExistence type="inferred from homology"/>
<dbReference type="SUPFAM" id="SSF53850">
    <property type="entry name" value="Periplasmic binding protein-like II"/>
    <property type="match status" value="1"/>
</dbReference>
<evidence type="ECO:0000259" key="5">
    <source>
        <dbReference type="SMART" id="SM00062"/>
    </source>
</evidence>
<accession>A0A1A7C345</accession>
<evidence type="ECO:0000256" key="3">
    <source>
        <dbReference type="ARBA" id="ARBA00022729"/>
    </source>
</evidence>
<dbReference type="SMART" id="SM00062">
    <property type="entry name" value="PBPb"/>
    <property type="match status" value="1"/>
</dbReference>
<comment type="similarity">
    <text evidence="1">Belongs to the bacterial solute-binding protein 3 family.</text>
</comment>
<dbReference type="RefSeq" id="WP_065307119.1">
    <property type="nucleotide sequence ID" value="NZ_LOCQ01000048.1"/>
</dbReference>
<keyword evidence="3 4" id="KW-0732">Signal</keyword>
<dbReference type="Gene3D" id="3.40.190.10">
    <property type="entry name" value="Periplasmic binding protein-like II"/>
    <property type="match status" value="2"/>
</dbReference>
<gene>
    <name evidence="6" type="ORF">ASR47_1015125</name>
</gene>
<dbReference type="InterPro" id="IPR001638">
    <property type="entry name" value="Solute-binding_3/MltF_N"/>
</dbReference>
<evidence type="ECO:0000256" key="2">
    <source>
        <dbReference type="ARBA" id="ARBA00022448"/>
    </source>
</evidence>
<dbReference type="AlphaFoldDB" id="A0A1A7C345"/>
<organism evidence="6 7">
    <name type="scientific">Janthinobacterium psychrotolerans</name>
    <dbReference type="NCBI Taxonomy" id="1747903"/>
    <lineage>
        <taxon>Bacteria</taxon>
        <taxon>Pseudomonadati</taxon>
        <taxon>Pseudomonadota</taxon>
        <taxon>Betaproteobacteria</taxon>
        <taxon>Burkholderiales</taxon>
        <taxon>Oxalobacteraceae</taxon>
        <taxon>Janthinobacterium</taxon>
    </lineage>
</organism>
<evidence type="ECO:0000313" key="6">
    <source>
        <dbReference type="EMBL" id="OBV40366.1"/>
    </source>
</evidence>
<dbReference type="GO" id="GO:0030288">
    <property type="term" value="C:outer membrane-bounded periplasmic space"/>
    <property type="evidence" value="ECO:0007669"/>
    <property type="project" value="TreeGrafter"/>
</dbReference>
<dbReference type="Pfam" id="PF00497">
    <property type="entry name" value="SBP_bac_3"/>
    <property type="match status" value="1"/>
</dbReference>
<name>A0A1A7C345_9BURK</name>
<keyword evidence="2" id="KW-0813">Transport</keyword>
<sequence>MKLTKLFATLLSVGVISSMSPAQAQELTGTLAKIKKAGSVTLGVRDGSVPFSYLDDKQQYQGYSIDLCMKVVTALQKHLGLSELKVVMSPVTSANRIPLMANGTIDLECGSTTNNLERQQQVAFAPTMFVIANRLLAKKSSNIKSLEDMRGKTLVATAGTSTVKQMTILNKEKNLGMNIAIAKDHPESFLMLETGRAVAEANDDILLASQVANSKTPGDYEITKEALSVEPYGIMMRKNDPAFKKVVDDALSRLYKSDDINRIYAKWFTSNIPPKNINLNFPMPPQLKAVFANPTDSGDPAAYAAVPEAQKASDKKKK</sequence>
<feature type="signal peptide" evidence="4">
    <location>
        <begin position="1"/>
        <end position="24"/>
    </location>
</feature>
<dbReference type="STRING" id="1747903.ASR47_1015125"/>
<protein>
    <submittedName>
        <fullName evidence="6">Glutamate/aspartate transport system substrate-binding protein</fullName>
    </submittedName>
</protein>
<dbReference type="InterPro" id="IPR051455">
    <property type="entry name" value="Bact_solute-bind_prot3"/>
</dbReference>
<keyword evidence="7" id="KW-1185">Reference proteome</keyword>
<dbReference type="OrthoDB" id="7240770at2"/>
<dbReference type="GO" id="GO:0005576">
    <property type="term" value="C:extracellular region"/>
    <property type="evidence" value="ECO:0007669"/>
    <property type="project" value="TreeGrafter"/>
</dbReference>
<dbReference type="PANTHER" id="PTHR30085:SF2">
    <property type="entry name" value="GLUTAMATE_ASPARTATE IMPORT SOLUTE-BINDING PROTEIN"/>
    <property type="match status" value="1"/>
</dbReference>
<feature type="domain" description="Solute-binding protein family 3/N-terminal" evidence="5">
    <location>
        <begin position="39"/>
        <end position="271"/>
    </location>
</feature>
<reference evidence="6 7" key="1">
    <citation type="submission" date="2016-04" db="EMBL/GenBank/DDBJ databases">
        <title>Draft genome sequence of Janthinobacterium psychrotolerans sp. nov., isolated from freshwater sediments in Denmark.</title>
        <authorList>
            <person name="Gong X."/>
            <person name="Skrivergaard S."/>
            <person name="Korsgaard B.S."/>
            <person name="Schreiber L."/>
            <person name="Marshall I.P."/>
            <person name="Finster K."/>
            <person name="Schramm A."/>
        </authorList>
    </citation>
    <scope>NUCLEOTIDE SEQUENCE [LARGE SCALE GENOMIC DNA]</scope>
    <source>
        <strain evidence="6 7">S3-2</strain>
    </source>
</reference>
<dbReference type="PANTHER" id="PTHR30085">
    <property type="entry name" value="AMINO ACID ABC TRANSPORTER PERMEASE"/>
    <property type="match status" value="1"/>
</dbReference>
<dbReference type="Proteomes" id="UP000092713">
    <property type="component" value="Unassembled WGS sequence"/>
</dbReference>
<evidence type="ECO:0000256" key="4">
    <source>
        <dbReference type="SAM" id="SignalP"/>
    </source>
</evidence>
<dbReference type="EMBL" id="LOCQ01000048">
    <property type="protein sequence ID" value="OBV40366.1"/>
    <property type="molecule type" value="Genomic_DNA"/>
</dbReference>
<comment type="caution">
    <text evidence="6">The sequence shown here is derived from an EMBL/GenBank/DDBJ whole genome shotgun (WGS) entry which is preliminary data.</text>
</comment>
<evidence type="ECO:0000313" key="7">
    <source>
        <dbReference type="Proteomes" id="UP000092713"/>
    </source>
</evidence>
<dbReference type="PATRIC" id="fig|1747903.4.peg.3998"/>
<dbReference type="GO" id="GO:0006865">
    <property type="term" value="P:amino acid transport"/>
    <property type="evidence" value="ECO:0007669"/>
    <property type="project" value="TreeGrafter"/>
</dbReference>